<reference evidence="2" key="1">
    <citation type="journal article" date="2019" name="Int. J. Syst. Evol. Microbiol.">
        <title>The Global Catalogue of Microorganisms (GCM) 10K type strain sequencing project: providing services to taxonomists for standard genome sequencing and annotation.</title>
        <authorList>
            <consortium name="The Broad Institute Genomics Platform"/>
            <consortium name="The Broad Institute Genome Sequencing Center for Infectious Disease"/>
            <person name="Wu L."/>
            <person name="Ma J."/>
        </authorList>
    </citation>
    <scope>NUCLEOTIDE SEQUENCE [LARGE SCALE GENOMIC DNA]</scope>
    <source>
        <strain evidence="2">JCM 9918</strain>
    </source>
</reference>
<dbReference type="EMBL" id="JBHSNZ010000008">
    <property type="protein sequence ID" value="MFC5808655.1"/>
    <property type="molecule type" value="Genomic_DNA"/>
</dbReference>
<gene>
    <name evidence="1" type="ORF">ACFQGO_14255</name>
</gene>
<organism evidence="1 2">
    <name type="scientific">Streptomyces heilongjiangensis</name>
    <dbReference type="NCBI Taxonomy" id="945052"/>
    <lineage>
        <taxon>Bacteria</taxon>
        <taxon>Bacillati</taxon>
        <taxon>Actinomycetota</taxon>
        <taxon>Actinomycetes</taxon>
        <taxon>Kitasatosporales</taxon>
        <taxon>Streptomycetaceae</taxon>
        <taxon>Streptomyces</taxon>
    </lineage>
</organism>
<dbReference type="InterPro" id="IPR029016">
    <property type="entry name" value="GAF-like_dom_sf"/>
</dbReference>
<sequence length="219" mass="23321">MTGTSGPATAADVLDAAFAETVRGIGASIGALYLLTPDEELLRLHLLCGAPAEFAVPWARVPVAAPAPVAVAAREGRLVWVGSQEEMARSFPRTAMVLPYPLALAAAPVIGARRWGTLLLMWPTGRPPYMTARERGHIESRCRRLALLLDEAEEQDGAPAPAALPHVVPADTRDLDVLIGELVEKAGPAGRRTDDIALLLLHYEGHHEGHRGRHHGSGA</sequence>
<evidence type="ECO:0000313" key="1">
    <source>
        <dbReference type="EMBL" id="MFC5808655.1"/>
    </source>
</evidence>
<evidence type="ECO:0008006" key="3">
    <source>
        <dbReference type="Google" id="ProtNLM"/>
    </source>
</evidence>
<proteinExistence type="predicted"/>
<evidence type="ECO:0000313" key="2">
    <source>
        <dbReference type="Proteomes" id="UP001596112"/>
    </source>
</evidence>
<dbReference type="Gene3D" id="3.30.450.40">
    <property type="match status" value="1"/>
</dbReference>
<name>A0ABW1B648_9ACTN</name>
<keyword evidence="2" id="KW-1185">Reference proteome</keyword>
<accession>A0ABW1B648</accession>
<comment type="caution">
    <text evidence="1">The sequence shown here is derived from an EMBL/GenBank/DDBJ whole genome shotgun (WGS) entry which is preliminary data.</text>
</comment>
<protein>
    <recommendedName>
        <fullName evidence="3">GAF domain-containing protein</fullName>
    </recommendedName>
</protein>
<dbReference type="SUPFAM" id="SSF55781">
    <property type="entry name" value="GAF domain-like"/>
    <property type="match status" value="1"/>
</dbReference>
<dbReference type="RefSeq" id="WP_272169433.1">
    <property type="nucleotide sequence ID" value="NZ_JAQOSL010000010.1"/>
</dbReference>
<dbReference type="Proteomes" id="UP001596112">
    <property type="component" value="Unassembled WGS sequence"/>
</dbReference>